<accession>A0A0K1ET45</accession>
<sequence length="91" mass="9643">MAYKRPMSVHLTSFQGSILDAVKKAIESKVESSTAEVTGGGGHYNIVVTSPVFAGKSMLESQRLVYSAIAHLMAGNDAPVHAVDSLKTRVP</sequence>
<evidence type="ECO:0008006" key="4">
    <source>
        <dbReference type="Google" id="ProtNLM"/>
    </source>
</evidence>
<organism evidence="2 3">
    <name type="scientific">Chondromyces crocatus</name>
    <dbReference type="NCBI Taxonomy" id="52"/>
    <lineage>
        <taxon>Bacteria</taxon>
        <taxon>Pseudomonadati</taxon>
        <taxon>Myxococcota</taxon>
        <taxon>Polyangia</taxon>
        <taxon>Polyangiales</taxon>
        <taxon>Polyangiaceae</taxon>
        <taxon>Chondromyces</taxon>
    </lineage>
</organism>
<evidence type="ECO:0000313" key="3">
    <source>
        <dbReference type="Proteomes" id="UP000067626"/>
    </source>
</evidence>
<comment type="similarity">
    <text evidence="1">Belongs to the BolA/IbaG family.</text>
</comment>
<dbReference type="InterPro" id="IPR002634">
    <property type="entry name" value="BolA"/>
</dbReference>
<dbReference type="STRING" id="52.CMC5_082120"/>
<keyword evidence="3" id="KW-1185">Reference proteome</keyword>
<dbReference type="EMBL" id="CP012159">
    <property type="protein sequence ID" value="AKT43974.1"/>
    <property type="molecule type" value="Genomic_DNA"/>
</dbReference>
<reference evidence="2 3" key="1">
    <citation type="submission" date="2015-07" db="EMBL/GenBank/DDBJ databases">
        <title>Genome analysis of myxobacterium Chondromyces crocatus Cm c5 reveals a high potential for natural compound synthesis and the genetic basis for the loss of fruiting body formation.</title>
        <authorList>
            <person name="Zaburannyi N."/>
            <person name="Bunk B."/>
            <person name="Maier J."/>
            <person name="Overmann J."/>
            <person name="Mueller R."/>
        </authorList>
    </citation>
    <scope>NUCLEOTIDE SEQUENCE [LARGE SCALE GENOMIC DNA]</scope>
    <source>
        <strain evidence="2 3">Cm c5</strain>
    </source>
</reference>
<dbReference type="KEGG" id="ccro:CMC5_082120"/>
<proteinExistence type="inferred from homology"/>
<dbReference type="Pfam" id="PF01722">
    <property type="entry name" value="BolA"/>
    <property type="match status" value="1"/>
</dbReference>
<dbReference type="SUPFAM" id="SSF82657">
    <property type="entry name" value="BolA-like"/>
    <property type="match status" value="1"/>
</dbReference>
<dbReference type="AlphaFoldDB" id="A0A0K1ET45"/>
<protein>
    <recommendedName>
        <fullName evidence="4">BolA family protein</fullName>
    </recommendedName>
</protein>
<dbReference type="InterPro" id="IPR036065">
    <property type="entry name" value="BolA-like_sf"/>
</dbReference>
<dbReference type="Gene3D" id="3.30.300.90">
    <property type="entry name" value="BolA-like"/>
    <property type="match status" value="1"/>
</dbReference>
<evidence type="ECO:0000256" key="1">
    <source>
        <dbReference type="RuleBase" id="RU003860"/>
    </source>
</evidence>
<gene>
    <name evidence="2" type="ORF">CMC5_082120</name>
</gene>
<dbReference type="Proteomes" id="UP000067626">
    <property type="component" value="Chromosome"/>
</dbReference>
<evidence type="ECO:0000313" key="2">
    <source>
        <dbReference type="EMBL" id="AKT43974.1"/>
    </source>
</evidence>
<name>A0A0K1ET45_CHOCO</name>